<dbReference type="RefSeq" id="WP_378092681.1">
    <property type="nucleotide sequence ID" value="NZ_JBHSEP010000002.1"/>
</dbReference>
<comment type="similarity">
    <text evidence="2">Belongs to the CpsC/CapA family.</text>
</comment>
<evidence type="ECO:0000313" key="9">
    <source>
        <dbReference type="EMBL" id="MFC4597464.1"/>
    </source>
</evidence>
<accession>A0ABV9FBM1</accession>
<dbReference type="PANTHER" id="PTHR32309:SF13">
    <property type="entry name" value="FERRIC ENTEROBACTIN TRANSPORT PROTEIN FEPE"/>
    <property type="match status" value="1"/>
</dbReference>
<dbReference type="EMBL" id="JBHSEP010000002">
    <property type="protein sequence ID" value="MFC4597464.1"/>
    <property type="molecule type" value="Genomic_DNA"/>
</dbReference>
<dbReference type="PROSITE" id="PS51257">
    <property type="entry name" value="PROKAR_LIPOPROTEIN"/>
    <property type="match status" value="1"/>
</dbReference>
<keyword evidence="4 7" id="KW-0812">Transmembrane</keyword>
<evidence type="ECO:0000256" key="4">
    <source>
        <dbReference type="ARBA" id="ARBA00022692"/>
    </source>
</evidence>
<protein>
    <submittedName>
        <fullName evidence="9">YveK family protein</fullName>
    </submittedName>
</protein>
<keyword evidence="5 7" id="KW-1133">Transmembrane helix</keyword>
<gene>
    <name evidence="9" type="ORF">ACFO3S_04390</name>
</gene>
<evidence type="ECO:0000256" key="7">
    <source>
        <dbReference type="SAM" id="Phobius"/>
    </source>
</evidence>
<comment type="subcellular location">
    <subcellularLocation>
        <location evidence="1">Cell membrane</location>
        <topology evidence="1">Multi-pass membrane protein</topology>
    </subcellularLocation>
</comment>
<evidence type="ECO:0000313" key="10">
    <source>
        <dbReference type="Proteomes" id="UP001596028"/>
    </source>
</evidence>
<organism evidence="9 10">
    <name type="scientific">Cohnella hongkongensis</name>
    <dbReference type="NCBI Taxonomy" id="178337"/>
    <lineage>
        <taxon>Bacteria</taxon>
        <taxon>Bacillati</taxon>
        <taxon>Bacillota</taxon>
        <taxon>Bacilli</taxon>
        <taxon>Bacillales</taxon>
        <taxon>Paenibacillaceae</taxon>
        <taxon>Cohnella</taxon>
    </lineage>
</organism>
<comment type="caution">
    <text evidence="9">The sequence shown here is derived from an EMBL/GenBank/DDBJ whole genome shotgun (WGS) entry which is preliminary data.</text>
</comment>
<reference evidence="10" key="1">
    <citation type="journal article" date="2019" name="Int. J. Syst. Evol. Microbiol.">
        <title>The Global Catalogue of Microorganisms (GCM) 10K type strain sequencing project: providing services to taxonomists for standard genome sequencing and annotation.</title>
        <authorList>
            <consortium name="The Broad Institute Genomics Platform"/>
            <consortium name="The Broad Institute Genome Sequencing Center for Infectious Disease"/>
            <person name="Wu L."/>
            <person name="Ma J."/>
        </authorList>
    </citation>
    <scope>NUCLEOTIDE SEQUENCE [LARGE SCALE GENOMIC DNA]</scope>
    <source>
        <strain evidence="10">CCUG 49571</strain>
    </source>
</reference>
<name>A0ABV9FBM1_9BACL</name>
<dbReference type="InterPro" id="IPR050445">
    <property type="entry name" value="Bact_polysacc_biosynth/exp"/>
</dbReference>
<evidence type="ECO:0000259" key="8">
    <source>
        <dbReference type="Pfam" id="PF02706"/>
    </source>
</evidence>
<proteinExistence type="inferred from homology"/>
<feature type="domain" description="Polysaccharide chain length determinant N-terminal" evidence="8">
    <location>
        <begin position="2"/>
        <end position="91"/>
    </location>
</feature>
<evidence type="ECO:0000256" key="1">
    <source>
        <dbReference type="ARBA" id="ARBA00004651"/>
    </source>
</evidence>
<dbReference type="PANTHER" id="PTHR32309">
    <property type="entry name" value="TYROSINE-PROTEIN KINASE"/>
    <property type="match status" value="1"/>
</dbReference>
<sequence>MELTIKDYFKILLKRWWLMAIVVTSSCLAVAAYDYYYPNPIYEAETKLIVTSTSQSTAAFRPDMNEINTNIMLIETYKEIIATPAIMEAVALQYPDIRMDAGELISKVRVESSSGSQVMSISIRDPSLDQAVMIVNAIAQVFRQEIPKIMNVDNITILREAKPGDHSVPVSYGIVMKTLIAFALSLFFSAALVFLLDYLDDTVKSEEEIESLLGLPALASVSRIKFTRFKRSKETLKKKPVGESVHVGIPR</sequence>
<evidence type="ECO:0000256" key="5">
    <source>
        <dbReference type="ARBA" id="ARBA00022989"/>
    </source>
</evidence>
<feature type="transmembrane region" description="Helical" evidence="7">
    <location>
        <begin position="179"/>
        <end position="199"/>
    </location>
</feature>
<keyword evidence="3" id="KW-1003">Cell membrane</keyword>
<dbReference type="Proteomes" id="UP001596028">
    <property type="component" value="Unassembled WGS sequence"/>
</dbReference>
<evidence type="ECO:0000256" key="6">
    <source>
        <dbReference type="ARBA" id="ARBA00023136"/>
    </source>
</evidence>
<feature type="transmembrane region" description="Helical" evidence="7">
    <location>
        <begin position="16"/>
        <end position="37"/>
    </location>
</feature>
<evidence type="ECO:0000256" key="2">
    <source>
        <dbReference type="ARBA" id="ARBA00006683"/>
    </source>
</evidence>
<keyword evidence="10" id="KW-1185">Reference proteome</keyword>
<dbReference type="InterPro" id="IPR003856">
    <property type="entry name" value="LPS_length_determ_N"/>
</dbReference>
<evidence type="ECO:0000256" key="3">
    <source>
        <dbReference type="ARBA" id="ARBA00022475"/>
    </source>
</evidence>
<keyword evidence="6 7" id="KW-0472">Membrane</keyword>
<dbReference type="Pfam" id="PF02706">
    <property type="entry name" value="Wzz"/>
    <property type="match status" value="1"/>
</dbReference>